<reference evidence="2 4" key="1">
    <citation type="submission" date="2014-02" db="EMBL/GenBank/DDBJ databases">
        <title>Aquamicrobium defluvii Genome sequencing.</title>
        <authorList>
            <person name="Wang X."/>
        </authorList>
    </citation>
    <scope>NUCLEOTIDE SEQUENCE [LARGE SCALE GENOMIC DNA]</scope>
    <source>
        <strain evidence="2 4">W13Z1</strain>
    </source>
</reference>
<name>A0A011VMB5_9HYPH</name>
<keyword evidence="5" id="KW-1185">Reference proteome</keyword>
<evidence type="ECO:0000313" key="4">
    <source>
        <dbReference type="Proteomes" id="UP000019849"/>
    </source>
</evidence>
<dbReference type="Proteomes" id="UP000019849">
    <property type="component" value="Unassembled WGS sequence"/>
</dbReference>
<keyword evidence="1" id="KW-0812">Transmembrane</keyword>
<dbReference type="STRING" id="69279.BG36_20585"/>
<organism evidence="2 4">
    <name type="scientific">Aquamicrobium defluvii</name>
    <dbReference type="NCBI Taxonomy" id="69279"/>
    <lineage>
        <taxon>Bacteria</taxon>
        <taxon>Pseudomonadati</taxon>
        <taxon>Pseudomonadota</taxon>
        <taxon>Alphaproteobacteria</taxon>
        <taxon>Hyphomicrobiales</taxon>
        <taxon>Phyllobacteriaceae</taxon>
        <taxon>Aquamicrobium</taxon>
    </lineage>
</organism>
<evidence type="ECO:0000256" key="1">
    <source>
        <dbReference type="SAM" id="Phobius"/>
    </source>
</evidence>
<protein>
    <submittedName>
        <fullName evidence="2">Uncharacterized protein</fullName>
    </submittedName>
</protein>
<accession>A0A011VMB5</accession>
<keyword evidence="1" id="KW-0472">Membrane</keyword>
<keyword evidence="1" id="KW-1133">Transmembrane helix</keyword>
<sequence length="66" mass="7369">MDRETRQTALATFLILAVFGTFLYFVPTIMLAVGNISPVLGGVFMGLVLIAPFAFFWLRSRSRNGR</sequence>
<comment type="caution">
    <text evidence="2">The sequence shown here is derived from an EMBL/GenBank/DDBJ whole genome shotgun (WGS) entry which is preliminary data.</text>
</comment>
<reference evidence="3 5" key="2">
    <citation type="submission" date="2019-03" db="EMBL/GenBank/DDBJ databases">
        <title>Genomic Encyclopedia of Type Strains, Phase IV (KMG-IV): sequencing the most valuable type-strain genomes for metagenomic binning, comparative biology and taxonomic classification.</title>
        <authorList>
            <person name="Goeker M."/>
        </authorList>
    </citation>
    <scope>NUCLEOTIDE SEQUENCE [LARGE SCALE GENOMIC DNA]</scope>
    <source>
        <strain evidence="3 5">DSM 11603</strain>
    </source>
</reference>
<evidence type="ECO:0000313" key="5">
    <source>
        <dbReference type="Proteomes" id="UP000294958"/>
    </source>
</evidence>
<dbReference type="Proteomes" id="UP000294958">
    <property type="component" value="Unassembled WGS sequence"/>
</dbReference>
<gene>
    <name evidence="2" type="ORF">BG36_20585</name>
    <name evidence="3" type="ORF">DES43_11555</name>
</gene>
<evidence type="ECO:0000313" key="3">
    <source>
        <dbReference type="EMBL" id="TDR34286.1"/>
    </source>
</evidence>
<feature type="transmembrane region" description="Helical" evidence="1">
    <location>
        <begin position="39"/>
        <end position="58"/>
    </location>
</feature>
<dbReference type="PATRIC" id="fig|69279.3.peg.1055"/>
<dbReference type="AlphaFoldDB" id="A0A011VMB5"/>
<dbReference type="HOGENOM" id="CLU_194600_0_0_5"/>
<dbReference type="EMBL" id="SNZF01000015">
    <property type="protein sequence ID" value="TDR34286.1"/>
    <property type="molecule type" value="Genomic_DNA"/>
</dbReference>
<proteinExistence type="predicted"/>
<feature type="transmembrane region" description="Helical" evidence="1">
    <location>
        <begin position="12"/>
        <end position="33"/>
    </location>
</feature>
<evidence type="ECO:0000313" key="2">
    <source>
        <dbReference type="EMBL" id="EXL09540.1"/>
    </source>
</evidence>
<dbReference type="EMBL" id="JENY01000006">
    <property type="protein sequence ID" value="EXL09540.1"/>
    <property type="molecule type" value="Genomic_DNA"/>
</dbReference>